<gene>
    <name evidence="7" type="primary">mftR</name>
    <name evidence="7" type="ORF">VZC37_12315</name>
</gene>
<keyword evidence="3" id="KW-0804">Transcription</keyword>
<dbReference type="PANTHER" id="PTHR30055">
    <property type="entry name" value="HTH-TYPE TRANSCRIPTIONAL REGULATOR RUTR"/>
    <property type="match status" value="1"/>
</dbReference>
<evidence type="ECO:0000313" key="8">
    <source>
        <dbReference type="Proteomes" id="UP001347146"/>
    </source>
</evidence>
<dbReference type="PROSITE" id="PS50977">
    <property type="entry name" value="HTH_TETR_2"/>
    <property type="match status" value="1"/>
</dbReference>
<keyword evidence="1" id="KW-0805">Transcription regulation</keyword>
<comment type="caution">
    <text evidence="7">The sequence shown here is derived from an EMBL/GenBank/DDBJ whole genome shotgun (WGS) entry which is preliminary data.</text>
</comment>
<dbReference type="Gene3D" id="1.10.357.10">
    <property type="entry name" value="Tetracycline Repressor, domain 2"/>
    <property type="match status" value="1"/>
</dbReference>
<dbReference type="InterPro" id="IPR001647">
    <property type="entry name" value="HTH_TetR"/>
</dbReference>
<dbReference type="PRINTS" id="PR00455">
    <property type="entry name" value="HTHTETR"/>
</dbReference>
<proteinExistence type="predicted"/>
<reference evidence="7 8" key="1">
    <citation type="submission" date="2024-01" db="EMBL/GenBank/DDBJ databases">
        <title>Draft genome sequence of Gordonia sp. LSe1-13.</title>
        <authorList>
            <person name="Suphannarot A."/>
            <person name="Mingma R."/>
        </authorList>
    </citation>
    <scope>NUCLEOTIDE SEQUENCE [LARGE SCALE GENOMIC DNA]</scope>
    <source>
        <strain evidence="7 8">LSe1-13</strain>
    </source>
</reference>
<protein>
    <submittedName>
        <fullName evidence="7">Mycofactocin system transcriptional regulator</fullName>
    </submittedName>
</protein>
<evidence type="ECO:0000256" key="4">
    <source>
        <dbReference type="PROSITE-ProRule" id="PRU00335"/>
    </source>
</evidence>
<dbReference type="Gene3D" id="1.10.10.60">
    <property type="entry name" value="Homeodomain-like"/>
    <property type="match status" value="1"/>
</dbReference>
<dbReference type="Proteomes" id="UP001347146">
    <property type="component" value="Unassembled WGS sequence"/>
</dbReference>
<dbReference type="EMBL" id="JAZDUF010000003">
    <property type="protein sequence ID" value="MEE3851123.1"/>
    <property type="molecule type" value="Genomic_DNA"/>
</dbReference>
<sequence>MTPPDAPAPLTQTGQPGRRPVTSRAQISAVAIDLFTANGFEETSVDDVADAAGIARRTLFRYYPSKNAIAWGDFDGHLDAMRALLADIPPTEPIADALRRALISFNRVPPAELAGHRRRMTLLLGVPALQAHSMLMYAEWRQVVAEFCAQRLGLSDDDHLPQTIAWMCLGTALAAYDQWLADPDADLETLIIAGSRTLAEGVGALS</sequence>
<dbReference type="InterPro" id="IPR023851">
    <property type="entry name" value="Tscrpt_reg_TetR-type"/>
</dbReference>
<dbReference type="InterPro" id="IPR050109">
    <property type="entry name" value="HTH-type_TetR-like_transc_reg"/>
</dbReference>
<feature type="region of interest" description="Disordered" evidence="5">
    <location>
        <begin position="1"/>
        <end position="22"/>
    </location>
</feature>
<keyword evidence="2 4" id="KW-0238">DNA-binding</keyword>
<evidence type="ECO:0000256" key="3">
    <source>
        <dbReference type="ARBA" id="ARBA00023163"/>
    </source>
</evidence>
<keyword evidence="8" id="KW-1185">Reference proteome</keyword>
<name>A0ABU7ME37_9ACTN</name>
<organism evidence="7 8">
    <name type="scientific">Gordonia sesuvii</name>
    <dbReference type="NCBI Taxonomy" id="3116777"/>
    <lineage>
        <taxon>Bacteria</taxon>
        <taxon>Bacillati</taxon>
        <taxon>Actinomycetota</taxon>
        <taxon>Actinomycetes</taxon>
        <taxon>Mycobacteriales</taxon>
        <taxon>Gordoniaceae</taxon>
        <taxon>Gordonia</taxon>
    </lineage>
</organism>
<dbReference type="InterPro" id="IPR009057">
    <property type="entry name" value="Homeodomain-like_sf"/>
</dbReference>
<accession>A0ABU7ME37</accession>
<dbReference type="SUPFAM" id="SSF46689">
    <property type="entry name" value="Homeodomain-like"/>
    <property type="match status" value="1"/>
</dbReference>
<dbReference type="InterPro" id="IPR041347">
    <property type="entry name" value="MftR_C"/>
</dbReference>
<evidence type="ECO:0000259" key="6">
    <source>
        <dbReference type="PROSITE" id="PS50977"/>
    </source>
</evidence>
<dbReference type="Pfam" id="PF17754">
    <property type="entry name" value="TetR_C_14"/>
    <property type="match status" value="1"/>
</dbReference>
<feature type="domain" description="HTH tetR-type" evidence="6">
    <location>
        <begin position="21"/>
        <end position="81"/>
    </location>
</feature>
<evidence type="ECO:0000313" key="7">
    <source>
        <dbReference type="EMBL" id="MEE3851123.1"/>
    </source>
</evidence>
<dbReference type="RefSeq" id="WP_330432807.1">
    <property type="nucleotide sequence ID" value="NZ_JAZDUF010000003.1"/>
</dbReference>
<dbReference type="Pfam" id="PF00440">
    <property type="entry name" value="TetR_N"/>
    <property type="match status" value="1"/>
</dbReference>
<evidence type="ECO:0000256" key="2">
    <source>
        <dbReference type="ARBA" id="ARBA00023125"/>
    </source>
</evidence>
<evidence type="ECO:0000256" key="5">
    <source>
        <dbReference type="SAM" id="MobiDB-lite"/>
    </source>
</evidence>
<feature type="DNA-binding region" description="H-T-H motif" evidence="4">
    <location>
        <begin position="44"/>
        <end position="63"/>
    </location>
</feature>
<evidence type="ECO:0000256" key="1">
    <source>
        <dbReference type="ARBA" id="ARBA00023015"/>
    </source>
</evidence>
<dbReference type="PANTHER" id="PTHR30055:SF238">
    <property type="entry name" value="MYCOFACTOCIN BIOSYNTHESIS TRANSCRIPTIONAL REGULATOR MFTR-RELATED"/>
    <property type="match status" value="1"/>
</dbReference>
<dbReference type="NCBIfam" id="TIGR03968">
    <property type="entry name" value="mycofact_TetR"/>
    <property type="match status" value="1"/>
</dbReference>